<dbReference type="EMBL" id="UOFE01000044">
    <property type="protein sequence ID" value="VAW54820.1"/>
    <property type="molecule type" value="Genomic_DNA"/>
</dbReference>
<dbReference type="Gene3D" id="2.40.50.90">
    <property type="match status" value="1"/>
</dbReference>
<evidence type="ECO:0000313" key="5">
    <source>
        <dbReference type="EMBL" id="VAW54820.1"/>
    </source>
</evidence>
<evidence type="ECO:0000259" key="4">
    <source>
        <dbReference type="PROSITE" id="PS50830"/>
    </source>
</evidence>
<keyword evidence="3" id="KW-0378">Hydrolase</keyword>
<dbReference type="GO" id="GO:0016787">
    <property type="term" value="F:hydrolase activity"/>
    <property type="evidence" value="ECO:0007669"/>
    <property type="project" value="UniProtKB-KW"/>
</dbReference>
<sequence>MTNSTNVLVINKTQTTKLLFLKKAFQALHLKRLFYVQDVRYSAKSQGWRCAYAQEWPIYTLLLVSFSALPVHAENACTTPFSFDETVVVRHIYDGDTLRLSDGRNVRLIGINTPELARKQKPAEVFAHEAKQALKTLVKKGQSIHLIYGKDKKDRYDRTLAHTFLASGQNIQQKLLSQGLASAITIPPNIKFAACYLAVENTARCHQLGLWKNRAALKAKQLTNQHLGFQLIQGTVKNITTNAKGIWLNIDDTLTVGIRPDNQHLFDKKIINNYLNQPITIRGWLNKSRKSTPFYLRIKHPLSIQHASTLSCH</sequence>
<keyword evidence="2" id="KW-0255">Endonuclease</keyword>
<accession>A0A3B0WQC1</accession>
<dbReference type="PROSITE" id="PS50830">
    <property type="entry name" value="TNASE_3"/>
    <property type="match status" value="1"/>
</dbReference>
<evidence type="ECO:0000256" key="1">
    <source>
        <dbReference type="ARBA" id="ARBA00022722"/>
    </source>
</evidence>
<protein>
    <recommendedName>
        <fullName evidence="4">TNase-like domain-containing protein</fullName>
    </recommendedName>
</protein>
<dbReference type="AlphaFoldDB" id="A0A3B0WQC1"/>
<dbReference type="GO" id="GO:0004519">
    <property type="term" value="F:endonuclease activity"/>
    <property type="evidence" value="ECO:0007669"/>
    <property type="project" value="UniProtKB-KW"/>
</dbReference>
<proteinExistence type="predicted"/>
<feature type="domain" description="TNase-like" evidence="4">
    <location>
        <begin position="83"/>
        <end position="213"/>
    </location>
</feature>
<dbReference type="InterPro" id="IPR035437">
    <property type="entry name" value="SNase_OB-fold_sf"/>
</dbReference>
<name>A0A3B0WQC1_9ZZZZ</name>
<dbReference type="PANTHER" id="PTHR12302:SF3">
    <property type="entry name" value="SERINE_THREONINE-PROTEIN KINASE 31"/>
    <property type="match status" value="1"/>
</dbReference>
<evidence type="ECO:0000256" key="3">
    <source>
        <dbReference type="ARBA" id="ARBA00022801"/>
    </source>
</evidence>
<gene>
    <name evidence="5" type="ORF">MNBD_GAMMA05-1791</name>
</gene>
<organism evidence="5">
    <name type="scientific">hydrothermal vent metagenome</name>
    <dbReference type="NCBI Taxonomy" id="652676"/>
    <lineage>
        <taxon>unclassified sequences</taxon>
        <taxon>metagenomes</taxon>
        <taxon>ecological metagenomes</taxon>
    </lineage>
</organism>
<dbReference type="SUPFAM" id="SSF50199">
    <property type="entry name" value="Staphylococcal nuclease"/>
    <property type="match status" value="1"/>
</dbReference>
<dbReference type="Pfam" id="PF00565">
    <property type="entry name" value="SNase"/>
    <property type="match status" value="1"/>
</dbReference>
<dbReference type="InterPro" id="IPR016071">
    <property type="entry name" value="Staphylococal_nuclease_OB-fold"/>
</dbReference>
<dbReference type="PANTHER" id="PTHR12302">
    <property type="entry name" value="EBNA2 BINDING PROTEIN P100"/>
    <property type="match status" value="1"/>
</dbReference>
<evidence type="ECO:0000256" key="2">
    <source>
        <dbReference type="ARBA" id="ARBA00022759"/>
    </source>
</evidence>
<reference evidence="5" key="1">
    <citation type="submission" date="2018-06" db="EMBL/GenBank/DDBJ databases">
        <authorList>
            <person name="Zhirakovskaya E."/>
        </authorList>
    </citation>
    <scope>NUCLEOTIDE SEQUENCE</scope>
</reference>
<keyword evidence="1" id="KW-0540">Nuclease</keyword>
<dbReference type="SMART" id="SM00318">
    <property type="entry name" value="SNc"/>
    <property type="match status" value="1"/>
</dbReference>